<evidence type="ECO:0000256" key="3">
    <source>
        <dbReference type="ARBA" id="ARBA00023163"/>
    </source>
</evidence>
<dbReference type="Pfam" id="PF12833">
    <property type="entry name" value="HTH_18"/>
    <property type="match status" value="1"/>
</dbReference>
<comment type="caution">
    <text evidence="5">The sequence shown here is derived from an EMBL/GenBank/DDBJ whole genome shotgun (WGS) entry which is preliminary data.</text>
</comment>
<dbReference type="PANTHER" id="PTHR43280">
    <property type="entry name" value="ARAC-FAMILY TRANSCRIPTIONAL REGULATOR"/>
    <property type="match status" value="1"/>
</dbReference>
<keyword evidence="1" id="KW-0805">Transcription regulation</keyword>
<evidence type="ECO:0000259" key="4">
    <source>
        <dbReference type="PROSITE" id="PS01124"/>
    </source>
</evidence>
<evidence type="ECO:0000313" key="6">
    <source>
        <dbReference type="Proteomes" id="UP000182089"/>
    </source>
</evidence>
<dbReference type="SUPFAM" id="SSF51182">
    <property type="entry name" value="RmlC-like cupins"/>
    <property type="match status" value="1"/>
</dbReference>
<accession>A0ABY1ADN4</accession>
<sequence>MNPEILEILRKNSDPKDWSKLKNTFNADLFGYIEDQPVYKFYSTLNDSLEVTPQSISLSIQPNNSFIPYHQHNYAEMIIPLLGSCTVIIDGKEVEISQENIILIGNGVVHRVKETVAGAIVVNIALKKTAFSLNDLNFMLHTGTSQSISSMLFALLSDSRELGSKYCLFSVNHNHKIIQIVYDIIDEYYKNEVQANQIIRFDLLSLFSRLIRQAYKEDFKVKSGNINNGVDILGLLLYIEKNYQNITLDEMAKHFGFNPNYLSNSLKKNTGLTFIKLVHLQRVNVAAECLVNTTVAIEKIAAKVGYENPSYFYKVFKKVLGCSPKIYRQKMANL</sequence>
<dbReference type="Gene3D" id="2.60.120.10">
    <property type="entry name" value="Jelly Rolls"/>
    <property type="match status" value="1"/>
</dbReference>
<dbReference type="Proteomes" id="UP000182089">
    <property type="component" value="Unassembled WGS sequence"/>
</dbReference>
<keyword evidence="2" id="KW-0238">DNA-binding</keyword>
<keyword evidence="3" id="KW-0804">Transcription</keyword>
<dbReference type="SUPFAM" id="SSF46689">
    <property type="entry name" value="Homeodomain-like"/>
    <property type="match status" value="1"/>
</dbReference>
<dbReference type="InterPro" id="IPR020449">
    <property type="entry name" value="Tscrpt_reg_AraC-type_HTH"/>
</dbReference>
<dbReference type="InterPro" id="IPR013096">
    <property type="entry name" value="Cupin_2"/>
</dbReference>
<organism evidence="5 6">
    <name type="scientific">Ligilactobacillus ruminis</name>
    <dbReference type="NCBI Taxonomy" id="1623"/>
    <lineage>
        <taxon>Bacteria</taxon>
        <taxon>Bacillati</taxon>
        <taxon>Bacillota</taxon>
        <taxon>Bacilli</taxon>
        <taxon>Lactobacillales</taxon>
        <taxon>Lactobacillaceae</taxon>
        <taxon>Ligilactobacillus</taxon>
    </lineage>
</organism>
<evidence type="ECO:0000313" key="5">
    <source>
        <dbReference type="EMBL" id="SEM93243.1"/>
    </source>
</evidence>
<dbReference type="Gene3D" id="1.10.10.60">
    <property type="entry name" value="Homeodomain-like"/>
    <property type="match status" value="2"/>
</dbReference>
<dbReference type="PROSITE" id="PS01124">
    <property type="entry name" value="HTH_ARAC_FAMILY_2"/>
    <property type="match status" value="1"/>
</dbReference>
<protein>
    <submittedName>
        <fullName evidence="5">AraC-like ligand binding domain-containing protein</fullName>
    </submittedName>
</protein>
<reference evidence="5 6" key="1">
    <citation type="submission" date="2016-10" db="EMBL/GenBank/DDBJ databases">
        <authorList>
            <person name="Varghese N."/>
            <person name="Submissions S."/>
        </authorList>
    </citation>
    <scope>NUCLEOTIDE SEQUENCE [LARGE SCALE GENOMIC DNA]</scope>
    <source>
        <strain evidence="5 6">WC1T17</strain>
    </source>
</reference>
<evidence type="ECO:0000256" key="2">
    <source>
        <dbReference type="ARBA" id="ARBA00023125"/>
    </source>
</evidence>
<dbReference type="PANTHER" id="PTHR43280:SF28">
    <property type="entry name" value="HTH-TYPE TRANSCRIPTIONAL ACTIVATOR RHAS"/>
    <property type="match status" value="1"/>
</dbReference>
<dbReference type="InterPro" id="IPR014710">
    <property type="entry name" value="RmlC-like_jellyroll"/>
</dbReference>
<dbReference type="InterPro" id="IPR018060">
    <property type="entry name" value="HTH_AraC"/>
</dbReference>
<dbReference type="SMART" id="SM00342">
    <property type="entry name" value="HTH_ARAC"/>
    <property type="match status" value="1"/>
</dbReference>
<dbReference type="EMBL" id="FOCC01000014">
    <property type="protein sequence ID" value="SEM93243.1"/>
    <property type="molecule type" value="Genomic_DNA"/>
</dbReference>
<dbReference type="Pfam" id="PF07883">
    <property type="entry name" value="Cupin_2"/>
    <property type="match status" value="1"/>
</dbReference>
<proteinExistence type="predicted"/>
<gene>
    <name evidence="5" type="ORF">SAMN05216431_11434</name>
</gene>
<dbReference type="PRINTS" id="PR00032">
    <property type="entry name" value="HTHARAC"/>
</dbReference>
<dbReference type="InterPro" id="IPR009057">
    <property type="entry name" value="Homeodomain-like_sf"/>
</dbReference>
<evidence type="ECO:0000256" key="1">
    <source>
        <dbReference type="ARBA" id="ARBA00023015"/>
    </source>
</evidence>
<feature type="domain" description="HTH araC/xylS-type" evidence="4">
    <location>
        <begin position="233"/>
        <end position="330"/>
    </location>
</feature>
<dbReference type="InterPro" id="IPR018062">
    <property type="entry name" value="HTH_AraC-typ_CS"/>
</dbReference>
<dbReference type="InterPro" id="IPR011051">
    <property type="entry name" value="RmlC_Cupin_sf"/>
</dbReference>
<dbReference type="PROSITE" id="PS00041">
    <property type="entry name" value="HTH_ARAC_FAMILY_1"/>
    <property type="match status" value="1"/>
</dbReference>
<name>A0ABY1ADN4_9LACO</name>